<evidence type="ECO:0008006" key="7">
    <source>
        <dbReference type="Google" id="ProtNLM"/>
    </source>
</evidence>
<proteinExistence type="inferred from homology"/>
<comment type="similarity">
    <text evidence="2">Belongs to the NRDE2 family.</text>
</comment>
<evidence type="ECO:0000256" key="4">
    <source>
        <dbReference type="SAM" id="MobiDB-lite"/>
    </source>
</evidence>
<reference evidence="5 6" key="1">
    <citation type="journal article" date="2021" name="BMC Biol.">
        <title>Horizontally acquired antibacterial genes associated with adaptive radiation of ladybird beetles.</title>
        <authorList>
            <person name="Li H.S."/>
            <person name="Tang X.F."/>
            <person name="Huang Y.H."/>
            <person name="Xu Z.Y."/>
            <person name="Chen M.L."/>
            <person name="Du X.Y."/>
            <person name="Qiu B.Y."/>
            <person name="Chen P.T."/>
            <person name="Zhang W."/>
            <person name="Slipinski A."/>
            <person name="Escalona H.E."/>
            <person name="Waterhouse R.M."/>
            <person name="Zwick A."/>
            <person name="Pang H."/>
        </authorList>
    </citation>
    <scope>NUCLEOTIDE SEQUENCE [LARGE SCALE GENOMIC DNA]</scope>
    <source>
        <strain evidence="5">SYSU2018</strain>
    </source>
</reference>
<evidence type="ECO:0000256" key="3">
    <source>
        <dbReference type="ARBA" id="ARBA00023242"/>
    </source>
</evidence>
<organism evidence="5 6">
    <name type="scientific">Cryptolaemus montrouzieri</name>
    <dbReference type="NCBI Taxonomy" id="559131"/>
    <lineage>
        <taxon>Eukaryota</taxon>
        <taxon>Metazoa</taxon>
        <taxon>Ecdysozoa</taxon>
        <taxon>Arthropoda</taxon>
        <taxon>Hexapoda</taxon>
        <taxon>Insecta</taxon>
        <taxon>Pterygota</taxon>
        <taxon>Neoptera</taxon>
        <taxon>Endopterygota</taxon>
        <taxon>Coleoptera</taxon>
        <taxon>Polyphaga</taxon>
        <taxon>Cucujiformia</taxon>
        <taxon>Coccinelloidea</taxon>
        <taxon>Coccinellidae</taxon>
        <taxon>Scymninae</taxon>
        <taxon>Scymnini</taxon>
        <taxon>Cryptolaemus</taxon>
    </lineage>
</organism>
<keyword evidence="6" id="KW-1185">Reference proteome</keyword>
<evidence type="ECO:0000256" key="2">
    <source>
        <dbReference type="ARBA" id="ARBA00009265"/>
    </source>
</evidence>
<name>A0ABD2NJS8_9CUCU</name>
<dbReference type="Pfam" id="PF08424">
    <property type="entry name" value="NRDE-2"/>
    <property type="match status" value="1"/>
</dbReference>
<dbReference type="InterPro" id="IPR011990">
    <property type="entry name" value="TPR-like_helical_dom_sf"/>
</dbReference>
<dbReference type="InterPro" id="IPR013633">
    <property type="entry name" value="NRDE-2"/>
</dbReference>
<comment type="caution">
    <text evidence="5">The sequence shown here is derived from an EMBL/GenBank/DDBJ whole genome shotgun (WGS) entry which is preliminary data.</text>
</comment>
<accession>A0ABD2NJS8</accession>
<dbReference type="Gene3D" id="1.25.40.10">
    <property type="entry name" value="Tetratricopeptide repeat domain"/>
    <property type="match status" value="1"/>
</dbReference>
<feature type="region of interest" description="Disordered" evidence="4">
    <location>
        <begin position="1"/>
        <end position="54"/>
    </location>
</feature>
<evidence type="ECO:0000256" key="1">
    <source>
        <dbReference type="ARBA" id="ARBA00004123"/>
    </source>
</evidence>
<protein>
    <recommendedName>
        <fullName evidence="7">Protein NRDE2 homolog</fullName>
    </recommendedName>
</protein>
<dbReference type="PANTHER" id="PTHR13471:SF0">
    <property type="entry name" value="NUCLEAR EXOSOME REGULATOR NRDE2"/>
    <property type="match status" value="1"/>
</dbReference>
<dbReference type="AlphaFoldDB" id="A0ABD2NJS8"/>
<dbReference type="Proteomes" id="UP001516400">
    <property type="component" value="Unassembled WGS sequence"/>
</dbReference>
<dbReference type="EMBL" id="JABFTP020000124">
    <property type="protein sequence ID" value="KAL3278774.1"/>
    <property type="molecule type" value="Genomic_DNA"/>
</dbReference>
<dbReference type="PANTHER" id="PTHR13471">
    <property type="entry name" value="TETRATRICOPEPTIDE-LIKE HELICAL"/>
    <property type="match status" value="1"/>
</dbReference>
<keyword evidence="3" id="KW-0539">Nucleus</keyword>
<dbReference type="GO" id="GO:0005634">
    <property type="term" value="C:nucleus"/>
    <property type="evidence" value="ECO:0007669"/>
    <property type="project" value="UniProtKB-SubCell"/>
</dbReference>
<sequence length="952" mass="111241">MSVFPAYAQANESTEDKINEPWLQNTSFNIQPPIKEQTKSTFSDSDKDDERNISLPKVHLKSKKTHKKKRSSPENSTFFIDKKSTREFLTVKTISRPAVARYRVHYFDKIKKRFKFKRYFQKLIESDICLAEKNSDDKLLSNTFGTTNSGSFDSIKHETELSKTTAFYNKKTYDEPNNVEMWMKFIDFQDVIFKFEKTFKKGSIAKGLQVNAERKLDILEKALFHNPNSEELHRKRLEIMVSVFPVDELQKRLKSLLDKDDENIILWQGYIEATLCSMSHCNTSAVLKLYTNCLSTLHKLRRASISKSKMLEESILRMFYHCGLFLKQSGLFEQLWTLLKMYLEMNLGQMVQDSFDIPSNFKEKQLFELEEMVFKSQLPSHELWLRIEKLRESCHWLPVKEQCEDPQRIIFTSDVVELIQPITMPENTFKLTAIILTLLKIPLLPNRHITMEQLGLDYVPWALDSIETLLPIFFSIYPLNLELGNFCIDYQLAVGPQYLKVLPAQEEYLNFVLSVLQKCIDCSEGENKTALIVWWFRFQRLLIILDKKGKFGMPPNIKKNIKSNIKTLMKKSENRNNILFYVEYSMIEKEMNSTESGIKILQIALTFAKQNIETRKIDENQVGECHLIKTLVEATIEDSNTEKALKYLVNFVLNKPILSEINLDENIEMQASLKFKHVTLQLLSQELKKLLPVEHFLPIFLCDWIICNGWFIFLTKGPLECGKFLEEILEKLNDQNSERIVQKEILYEFYVVIMLKYTKSNPGYGLLKVLDDVLLRALQNYPTNSFFLSVLAEKQLLSNSLGPKWWSIKNLLLKTGHALPVVLMISITHQTIMNLHEQMMDTITGSKLSMENTATFKNAMRSLFREATGVNMCTRRCGLVWRLYLQFVQKYFDLKLCGEVYYRAVEECPWLKALYIDAAIYIPTELSRIQDLIIEKQLRIHITPEELDILRD</sequence>
<evidence type="ECO:0000313" key="5">
    <source>
        <dbReference type="EMBL" id="KAL3278774.1"/>
    </source>
</evidence>
<gene>
    <name evidence="5" type="ORF">HHI36_016300</name>
</gene>
<comment type="subcellular location">
    <subcellularLocation>
        <location evidence="1">Nucleus</location>
    </subcellularLocation>
</comment>
<evidence type="ECO:0000313" key="6">
    <source>
        <dbReference type="Proteomes" id="UP001516400"/>
    </source>
</evidence>